<evidence type="ECO:0000313" key="3">
    <source>
        <dbReference type="Proteomes" id="UP001190700"/>
    </source>
</evidence>
<dbReference type="AlphaFoldDB" id="A0AAE0BUP9"/>
<feature type="compositionally biased region" description="Polar residues" evidence="1">
    <location>
        <begin position="412"/>
        <end position="426"/>
    </location>
</feature>
<proteinExistence type="predicted"/>
<keyword evidence="3" id="KW-1185">Reference proteome</keyword>
<evidence type="ECO:0000313" key="2">
    <source>
        <dbReference type="EMBL" id="KAK3242553.1"/>
    </source>
</evidence>
<organism evidence="2 3">
    <name type="scientific">Cymbomonas tetramitiformis</name>
    <dbReference type="NCBI Taxonomy" id="36881"/>
    <lineage>
        <taxon>Eukaryota</taxon>
        <taxon>Viridiplantae</taxon>
        <taxon>Chlorophyta</taxon>
        <taxon>Pyramimonadophyceae</taxon>
        <taxon>Pyramimonadales</taxon>
        <taxon>Pyramimonadaceae</taxon>
        <taxon>Cymbomonas</taxon>
    </lineage>
</organism>
<accession>A0AAE0BUP9</accession>
<evidence type="ECO:0000256" key="1">
    <source>
        <dbReference type="SAM" id="MobiDB-lite"/>
    </source>
</evidence>
<gene>
    <name evidence="2" type="ORF">CYMTET_47712</name>
</gene>
<dbReference type="EMBL" id="LGRX02033150">
    <property type="protein sequence ID" value="KAK3242553.1"/>
    <property type="molecule type" value="Genomic_DNA"/>
</dbReference>
<sequence>MDERASQNTRALSAGDVWWNCLSFENTDGHPQRECVPSTSGVYYYKSECEKICDGDEWVEEANVSMAQEIARQLVEVQAESSRKSHNLTVTDTDRKVLNWNVQTDVAGFYRFRLLRPEYPDTEVEFVIYINLPLKEYKENGMKSKKKVLDDIRVKAEIDLLYVDTEISGHVIISFVRLMTAGFAQLLLRSFNRYAHEHEAIFKTHSFALITIELEDASTFRQNVHLLDRSQRTWCILADKPTYYERQRFYYKLDDERSLIEKERHETVLNYVKRHFKGENTECTREAGIMQSESGDLVIDEAAKPYFDMTLADLATEGLKCISDMPNMRPDAARHFEQLNVLAYVLEQLKGPLNSRDIVTRGYHEMRWEHKYCFADKIFNGYKLWDFELNNNFSINTSRPSSRRKNSSSQSAFGESRSSFESTVLK</sequence>
<feature type="region of interest" description="Disordered" evidence="1">
    <location>
        <begin position="398"/>
        <end position="426"/>
    </location>
</feature>
<protein>
    <submittedName>
        <fullName evidence="2">Uncharacterized protein</fullName>
    </submittedName>
</protein>
<comment type="caution">
    <text evidence="2">The sequence shown here is derived from an EMBL/GenBank/DDBJ whole genome shotgun (WGS) entry which is preliminary data.</text>
</comment>
<name>A0AAE0BUP9_9CHLO</name>
<dbReference type="Proteomes" id="UP001190700">
    <property type="component" value="Unassembled WGS sequence"/>
</dbReference>
<reference evidence="2 3" key="1">
    <citation type="journal article" date="2015" name="Genome Biol. Evol.">
        <title>Comparative Genomics of a Bacterivorous Green Alga Reveals Evolutionary Causalities and Consequences of Phago-Mixotrophic Mode of Nutrition.</title>
        <authorList>
            <person name="Burns J.A."/>
            <person name="Paasch A."/>
            <person name="Narechania A."/>
            <person name="Kim E."/>
        </authorList>
    </citation>
    <scope>NUCLEOTIDE SEQUENCE [LARGE SCALE GENOMIC DNA]</scope>
    <source>
        <strain evidence="2 3">PLY_AMNH</strain>
    </source>
</reference>